<keyword evidence="7" id="KW-1185">Reference proteome</keyword>
<dbReference type="Proteomes" id="UP001432062">
    <property type="component" value="Chromosome"/>
</dbReference>
<feature type="region of interest" description="Disordered" evidence="3">
    <location>
        <begin position="26"/>
        <end position="45"/>
    </location>
</feature>
<evidence type="ECO:0000313" key="7">
    <source>
        <dbReference type="Proteomes" id="UP001432062"/>
    </source>
</evidence>
<evidence type="ECO:0000256" key="4">
    <source>
        <dbReference type="SAM" id="SignalP"/>
    </source>
</evidence>
<protein>
    <recommendedName>
        <fullName evidence="5">Low molecular weight antigen MTB12-like C-terminal domain-containing protein</fullName>
    </recommendedName>
</protein>
<proteinExistence type="inferred from homology"/>
<name>A0ABZ1YQ47_9NOCA</name>
<evidence type="ECO:0000256" key="1">
    <source>
        <dbReference type="ARBA" id="ARBA00022729"/>
    </source>
</evidence>
<keyword evidence="1 4" id="KW-0732">Signal</keyword>
<evidence type="ECO:0000259" key="5">
    <source>
        <dbReference type="Pfam" id="PF26580"/>
    </source>
</evidence>
<sequence length="166" mass="16783">MRDNVVRRTVAWCGIAAIAFAAVTGCSSDDKSSDSNASTATSSSVAVGQADAATTKAISDAYILFFDGKAAPDKRAAGVERGSEFLTLLQGQAADPQAQSTSVTVSAVKLTGAGHADVTYTLLMGGNPVLPDQTGEAIQEAGQWKVAATTYCALMALQGGKSTACG</sequence>
<feature type="signal peptide" evidence="4">
    <location>
        <begin position="1"/>
        <end position="21"/>
    </location>
</feature>
<gene>
    <name evidence="6" type="ORF">OG563_33545</name>
</gene>
<feature type="domain" description="Low molecular weight antigen MTB12-like C-terminal" evidence="5">
    <location>
        <begin position="52"/>
        <end position="161"/>
    </location>
</feature>
<evidence type="ECO:0000313" key="6">
    <source>
        <dbReference type="EMBL" id="WUV44076.1"/>
    </source>
</evidence>
<organism evidence="6 7">
    <name type="scientific">Nocardia vinacea</name>
    <dbReference type="NCBI Taxonomy" id="96468"/>
    <lineage>
        <taxon>Bacteria</taxon>
        <taxon>Bacillati</taxon>
        <taxon>Actinomycetota</taxon>
        <taxon>Actinomycetes</taxon>
        <taxon>Mycobacteriales</taxon>
        <taxon>Nocardiaceae</taxon>
        <taxon>Nocardia</taxon>
    </lineage>
</organism>
<comment type="similarity">
    <text evidence="2">Belongs to the MTB12 family.</text>
</comment>
<accession>A0ABZ1YQ47</accession>
<reference evidence="6" key="1">
    <citation type="submission" date="2022-10" db="EMBL/GenBank/DDBJ databases">
        <title>The complete genomes of actinobacterial strains from the NBC collection.</title>
        <authorList>
            <person name="Joergensen T.S."/>
            <person name="Alvarez Arevalo M."/>
            <person name="Sterndorff E.B."/>
            <person name="Faurdal D."/>
            <person name="Vuksanovic O."/>
            <person name="Mourched A.-S."/>
            <person name="Charusanti P."/>
            <person name="Shaw S."/>
            <person name="Blin K."/>
            <person name="Weber T."/>
        </authorList>
    </citation>
    <scope>NUCLEOTIDE SEQUENCE</scope>
    <source>
        <strain evidence="6">NBC_01482</strain>
    </source>
</reference>
<feature type="chain" id="PRO_5046017167" description="Low molecular weight antigen MTB12-like C-terminal domain-containing protein" evidence="4">
    <location>
        <begin position="22"/>
        <end position="166"/>
    </location>
</feature>
<dbReference type="Pfam" id="PF26580">
    <property type="entry name" value="Mtb12_C"/>
    <property type="match status" value="1"/>
</dbReference>
<feature type="compositionally biased region" description="Low complexity" evidence="3">
    <location>
        <begin position="34"/>
        <end position="44"/>
    </location>
</feature>
<dbReference type="InterPro" id="IPR058644">
    <property type="entry name" value="Mtb12-like_C"/>
</dbReference>
<dbReference type="PROSITE" id="PS51257">
    <property type="entry name" value="PROKAR_LIPOPROTEIN"/>
    <property type="match status" value="1"/>
</dbReference>
<dbReference type="EMBL" id="CP109441">
    <property type="protein sequence ID" value="WUV44076.1"/>
    <property type="molecule type" value="Genomic_DNA"/>
</dbReference>
<dbReference type="RefSeq" id="WP_329406833.1">
    <property type="nucleotide sequence ID" value="NZ_CP109441.1"/>
</dbReference>
<evidence type="ECO:0000256" key="2">
    <source>
        <dbReference type="ARBA" id="ARBA00093774"/>
    </source>
</evidence>
<evidence type="ECO:0000256" key="3">
    <source>
        <dbReference type="SAM" id="MobiDB-lite"/>
    </source>
</evidence>